<proteinExistence type="predicted"/>
<reference evidence="2" key="1">
    <citation type="submission" date="2012-09" db="EMBL/GenBank/DDBJ databases">
        <authorList>
            <person name="Martin A.A."/>
        </authorList>
    </citation>
    <scope>NUCLEOTIDE SEQUENCE</scope>
</reference>
<dbReference type="AlphaFoldDB" id="A0A0K0DF77"/>
<sequence length="148" mass="16367">MKFTDSLVTMVGDFAAMKRTPDYRPSSFCAESASTKPEKKEPNEVRRHSLLISVGTEEIPRLGRQRSESMGVCPTAASAKMHNKLNRRGSAPSTVSTTPASSLRKKLQKLREKSTDSDDDTIKEVDEDDVCSTLAKRRISSGSVVYRI</sequence>
<dbReference type="Proteomes" id="UP000035642">
    <property type="component" value="Unassembled WGS sequence"/>
</dbReference>
<accession>A0A0K0DF77</accession>
<feature type="compositionally biased region" description="Basic and acidic residues" evidence="1">
    <location>
        <begin position="36"/>
        <end position="47"/>
    </location>
</feature>
<evidence type="ECO:0000256" key="1">
    <source>
        <dbReference type="SAM" id="MobiDB-lite"/>
    </source>
</evidence>
<feature type="compositionally biased region" description="Basic and acidic residues" evidence="1">
    <location>
        <begin position="109"/>
        <end position="124"/>
    </location>
</feature>
<feature type="compositionally biased region" description="Low complexity" evidence="1">
    <location>
        <begin position="90"/>
        <end position="102"/>
    </location>
</feature>
<keyword evidence="2" id="KW-1185">Reference proteome</keyword>
<feature type="region of interest" description="Disordered" evidence="1">
    <location>
        <begin position="81"/>
        <end position="128"/>
    </location>
</feature>
<evidence type="ECO:0000313" key="2">
    <source>
        <dbReference type="Proteomes" id="UP000035642"/>
    </source>
</evidence>
<dbReference type="PANTHER" id="PTHR37440:SF5">
    <property type="entry name" value="PROTEIN CBG17853"/>
    <property type="match status" value="1"/>
</dbReference>
<protein>
    <submittedName>
        <fullName evidence="3">Uncharacterized protein</fullName>
    </submittedName>
</protein>
<dbReference type="WBParaSite" id="ACAC_0000959901-mRNA-1">
    <property type="protein sequence ID" value="ACAC_0000959901-mRNA-1"/>
    <property type="gene ID" value="ACAC_0000959901"/>
</dbReference>
<name>A0A0K0DF77_ANGCA</name>
<dbReference type="PANTHER" id="PTHR37440">
    <property type="entry name" value="PROTEIN CBG17852-RELATED"/>
    <property type="match status" value="1"/>
</dbReference>
<reference evidence="3" key="2">
    <citation type="submission" date="2017-02" db="UniProtKB">
        <authorList>
            <consortium name="WormBaseParasite"/>
        </authorList>
    </citation>
    <scope>IDENTIFICATION</scope>
</reference>
<feature type="region of interest" description="Disordered" evidence="1">
    <location>
        <begin position="22"/>
        <end position="49"/>
    </location>
</feature>
<evidence type="ECO:0000313" key="3">
    <source>
        <dbReference type="WBParaSite" id="ACAC_0000959901-mRNA-1"/>
    </source>
</evidence>
<organism evidence="2 3">
    <name type="scientific">Angiostrongylus cantonensis</name>
    <name type="common">Rat lungworm</name>
    <dbReference type="NCBI Taxonomy" id="6313"/>
    <lineage>
        <taxon>Eukaryota</taxon>
        <taxon>Metazoa</taxon>
        <taxon>Ecdysozoa</taxon>
        <taxon>Nematoda</taxon>
        <taxon>Chromadorea</taxon>
        <taxon>Rhabditida</taxon>
        <taxon>Rhabditina</taxon>
        <taxon>Rhabditomorpha</taxon>
        <taxon>Strongyloidea</taxon>
        <taxon>Metastrongylidae</taxon>
        <taxon>Angiostrongylus</taxon>
    </lineage>
</organism>